<organism evidence="9 10">
    <name type="scientific">Cuscuta epithymum</name>
    <dbReference type="NCBI Taxonomy" id="186058"/>
    <lineage>
        <taxon>Eukaryota</taxon>
        <taxon>Viridiplantae</taxon>
        <taxon>Streptophyta</taxon>
        <taxon>Embryophyta</taxon>
        <taxon>Tracheophyta</taxon>
        <taxon>Spermatophyta</taxon>
        <taxon>Magnoliopsida</taxon>
        <taxon>eudicotyledons</taxon>
        <taxon>Gunneridae</taxon>
        <taxon>Pentapetalae</taxon>
        <taxon>asterids</taxon>
        <taxon>lamiids</taxon>
        <taxon>Solanales</taxon>
        <taxon>Convolvulaceae</taxon>
        <taxon>Cuscuteae</taxon>
        <taxon>Cuscuta</taxon>
        <taxon>Cuscuta subgen. Cuscuta</taxon>
    </lineage>
</organism>
<dbReference type="SMART" id="SM00360">
    <property type="entry name" value="RRM"/>
    <property type="match status" value="1"/>
</dbReference>
<evidence type="ECO:0000256" key="2">
    <source>
        <dbReference type="ARBA" id="ARBA00022771"/>
    </source>
</evidence>
<evidence type="ECO:0000313" key="10">
    <source>
        <dbReference type="Proteomes" id="UP001152523"/>
    </source>
</evidence>
<dbReference type="InterPro" id="IPR035979">
    <property type="entry name" value="RBD_domain_sf"/>
</dbReference>
<evidence type="ECO:0000313" key="9">
    <source>
        <dbReference type="EMBL" id="CAH9083086.1"/>
    </source>
</evidence>
<evidence type="ECO:0000256" key="4">
    <source>
        <dbReference type="ARBA" id="ARBA00022884"/>
    </source>
</evidence>
<dbReference type="SUPFAM" id="SSF54928">
    <property type="entry name" value="RNA-binding domain, RBD"/>
    <property type="match status" value="1"/>
</dbReference>
<dbReference type="GO" id="GO:0008270">
    <property type="term" value="F:zinc ion binding"/>
    <property type="evidence" value="ECO:0007669"/>
    <property type="project" value="UniProtKB-KW"/>
</dbReference>
<evidence type="ECO:0000259" key="8">
    <source>
        <dbReference type="PROSITE" id="PS50102"/>
    </source>
</evidence>
<dbReference type="Gene3D" id="3.30.70.330">
    <property type="match status" value="1"/>
</dbReference>
<dbReference type="GO" id="GO:0003723">
    <property type="term" value="F:RNA binding"/>
    <property type="evidence" value="ECO:0007669"/>
    <property type="project" value="UniProtKB-UniRule"/>
</dbReference>
<comment type="caution">
    <text evidence="9">The sequence shown here is derived from an EMBL/GenBank/DDBJ whole genome shotgun (WGS) entry which is preliminary data.</text>
</comment>
<proteinExistence type="predicted"/>
<dbReference type="GO" id="GO:0003677">
    <property type="term" value="F:DNA binding"/>
    <property type="evidence" value="ECO:0007669"/>
    <property type="project" value="UniProtKB-KW"/>
</dbReference>
<feature type="compositionally biased region" description="Basic and acidic residues" evidence="7">
    <location>
        <begin position="343"/>
        <end position="359"/>
    </location>
</feature>
<dbReference type="AlphaFoldDB" id="A0AAV0CUJ6"/>
<keyword evidence="1" id="KW-0479">Metal-binding</keyword>
<dbReference type="InterPro" id="IPR056276">
    <property type="entry name" value="AtC3H46-like_PABC-like"/>
</dbReference>
<evidence type="ECO:0000256" key="6">
    <source>
        <dbReference type="PROSITE-ProRule" id="PRU00176"/>
    </source>
</evidence>
<dbReference type="PANTHER" id="PTHR24009">
    <property type="entry name" value="RNA-BINDING (RRM/RBD/RNP MOTIFS)"/>
    <property type="match status" value="1"/>
</dbReference>
<gene>
    <name evidence="9" type="ORF">CEPIT_LOCUS8348</name>
</gene>
<evidence type="ECO:0000256" key="7">
    <source>
        <dbReference type="SAM" id="MobiDB-lite"/>
    </source>
</evidence>
<keyword evidence="10" id="KW-1185">Reference proteome</keyword>
<sequence length="510" mass="56531">MDTPEALNKVLSRIQTFEPQNAHKIIGFILLQEHGDKNVIRLAHVPDARLLSIIDEAKAFLGLSSNASSSPSSPSLGPFYRPPLRVTIPQNEIRSSPWSNGSPVFSRSPGSGLPGSSAPFSRSGGDPIGRLPVANESCDSPGFLPTEGNRLTLQHHNRRCSSDDVFAIDCNDGVWGPPVFDNRKFLHGSSADLAVKDDTSLEEFLRINALQQRRLSAASMLMASDGRYPLSYSDRLGNLNDSPRSGPVISDLVGGNSDGYSNPSSCQIYLTFPADSTFTEDDVSSYFSMYGPVQDVRIPFQQKRMFGFVTFVYADTVKLILAKGNPHFVCDSRVLVKPYKEMGKTSDKNRKQKLLHLDMGKSSTSLSSPGVDSREPLDIPFGPRMFHKSKETTLRRMLEHEAHLQKTIQLQSRRLMDLQLIDEMKNRGSINEFQPGSSSPILPLSQSPNHHSFSLNETAEINEKENDSGHENSGNKQHDNLDSSELHNSLGEHPHLRLELNSNLWETVRP</sequence>
<feature type="region of interest" description="Disordered" evidence="7">
    <location>
        <begin position="92"/>
        <end position="128"/>
    </location>
</feature>
<dbReference type="CDD" id="cd12458">
    <property type="entry name" value="RRM_AtC3H46_like"/>
    <property type="match status" value="1"/>
</dbReference>
<keyword evidence="5" id="KW-0238">DNA-binding</keyword>
<dbReference type="EMBL" id="CAMAPF010000040">
    <property type="protein sequence ID" value="CAH9083086.1"/>
    <property type="molecule type" value="Genomic_DNA"/>
</dbReference>
<feature type="compositionally biased region" description="Polar residues" evidence="7">
    <location>
        <begin position="449"/>
        <end position="459"/>
    </location>
</feature>
<dbReference type="PANTHER" id="PTHR24009:SF11">
    <property type="entry name" value="ZINC FINGER CCCH DOMAIN-CONTAINING PROTEIN 53-LIKE"/>
    <property type="match status" value="1"/>
</dbReference>
<reference evidence="9" key="1">
    <citation type="submission" date="2022-07" db="EMBL/GenBank/DDBJ databases">
        <authorList>
            <person name="Macas J."/>
            <person name="Novak P."/>
            <person name="Neumann P."/>
        </authorList>
    </citation>
    <scope>NUCLEOTIDE SEQUENCE</scope>
</reference>
<feature type="compositionally biased region" description="Basic and acidic residues" evidence="7">
    <location>
        <begin position="476"/>
        <end position="494"/>
    </location>
</feature>
<dbReference type="InterPro" id="IPR034365">
    <property type="entry name" value="AtC3H46-like_RRM"/>
</dbReference>
<dbReference type="PROSITE" id="PS50102">
    <property type="entry name" value="RRM"/>
    <property type="match status" value="1"/>
</dbReference>
<dbReference type="Proteomes" id="UP001152523">
    <property type="component" value="Unassembled WGS sequence"/>
</dbReference>
<feature type="compositionally biased region" description="Polar residues" evidence="7">
    <location>
        <begin position="92"/>
        <end position="105"/>
    </location>
</feature>
<dbReference type="Pfam" id="PF23182">
    <property type="entry name" value="PABC_AtC3H46"/>
    <property type="match status" value="1"/>
</dbReference>
<evidence type="ECO:0000256" key="5">
    <source>
        <dbReference type="ARBA" id="ARBA00023125"/>
    </source>
</evidence>
<feature type="compositionally biased region" description="Low complexity" evidence="7">
    <location>
        <begin position="434"/>
        <end position="448"/>
    </location>
</feature>
<evidence type="ECO:0000256" key="1">
    <source>
        <dbReference type="ARBA" id="ARBA00022723"/>
    </source>
</evidence>
<feature type="compositionally biased region" description="Basic and acidic residues" evidence="7">
    <location>
        <begin position="461"/>
        <end position="470"/>
    </location>
</feature>
<feature type="region of interest" description="Disordered" evidence="7">
    <location>
        <begin position="429"/>
        <end position="494"/>
    </location>
</feature>
<accession>A0AAV0CUJ6</accession>
<keyword evidence="3" id="KW-0862">Zinc</keyword>
<keyword evidence="2" id="KW-0863">Zinc-finger</keyword>
<evidence type="ECO:0000256" key="3">
    <source>
        <dbReference type="ARBA" id="ARBA00022833"/>
    </source>
</evidence>
<feature type="compositionally biased region" description="Low complexity" evidence="7">
    <location>
        <begin position="106"/>
        <end position="121"/>
    </location>
</feature>
<dbReference type="InterPro" id="IPR012677">
    <property type="entry name" value="Nucleotide-bd_a/b_plait_sf"/>
</dbReference>
<dbReference type="Pfam" id="PF00076">
    <property type="entry name" value="RRM_1"/>
    <property type="match status" value="1"/>
</dbReference>
<name>A0AAV0CUJ6_9ASTE</name>
<protein>
    <recommendedName>
        <fullName evidence="8">RRM domain-containing protein</fullName>
    </recommendedName>
</protein>
<feature type="compositionally biased region" description="Polar residues" evidence="7">
    <location>
        <begin position="361"/>
        <end position="370"/>
    </location>
</feature>
<dbReference type="InterPro" id="IPR000504">
    <property type="entry name" value="RRM_dom"/>
</dbReference>
<dbReference type="FunFam" id="3.30.70.330:FF:000678">
    <property type="entry name" value="zinc finger CCCH domain-containing protein 53-like isoform X2"/>
    <property type="match status" value="1"/>
</dbReference>
<feature type="region of interest" description="Disordered" evidence="7">
    <location>
        <begin position="343"/>
        <end position="384"/>
    </location>
</feature>
<feature type="domain" description="RRM" evidence="8">
    <location>
        <begin position="266"/>
        <end position="341"/>
    </location>
</feature>
<keyword evidence="4 6" id="KW-0694">RNA-binding</keyword>